<dbReference type="Pfam" id="PF21722">
    <property type="entry name" value="Gly_rich_2"/>
    <property type="match status" value="1"/>
</dbReference>
<feature type="chain" id="PRO_5006185585" evidence="1">
    <location>
        <begin position="19"/>
        <end position="1620"/>
    </location>
</feature>
<sequence length="1620" mass="165146">MKLKLSLLLVLIITYSWSQTTKTFLTSGSFTVPPGVTTISVQAWGGGGSGGGAVGAGLLFGRGGAGGGGGGYASSPLTVTPGTTLNVIVAGQTSGNSGANGSTGFNSTILGYEFLIFAAGGSGGGANNAGGTPMGGAGGITNSTGTVTIAGFNGFNGNSWSLLSLLLSSGAGGAGANFGGAGGPAVPSLILGNAPGNAGSSPGGGGSGAINSALGTAQVGGVGAAGKVIISYTCPTYNVTATTAADVCASTGTSSAITLVSSAVSLPIGNYTVTYNRSSPSATALTANLTVTTAGTGTFTATGLNTVGSSMVTITNIASDTCSSNITSNNTVTINVSPATIGGSVSGGTTINLGTTSALLTLSGHRGSVLKWQSAVSPFSAWTDIVNSSTTYISEALTETTQFRAVVQSGNCTVSNSAATTVTVNALPTIALSSSAQTRCSTNNGGSFFTILEYTATTGSPITYSIAWDSSPANSFVAVTDAALTSSPIEITVPAGIISGTYTGRLTVKNAIGAVSTPASAFTVTVNETPSITSLGIINAVCMSLSSQNAILPYSGVTGNPTSYYIDWNGPANEALLEDQPSTEFAFDGWGDNINTIVISANVPTGTYNGIMYISNGICIQTQSVSITINAPPTITGVTTNGSCFEDFDGYTTLNYDAATGDPTTYSIAWNSSPANNFTPVTDEQLYSSLSVLVPANTPAGTYSGTITVKNANGCVSSGTPFTLTVRQISITTTGIIDTINTSANSQNATLTYAATTGNPINYFIFWDSDTIPNQPVTPFTFAAGGGILDTIEIPANVPAGTYTGRMFIGDEATCTQLQSISIIIQELPTITTAAASTTCLQTGSTTPETYGVLSYSATTGSPVTYSIVWSSSPANSLVPVTDEVLSANPKLILIPIASGTNLGIYTGTITVKDANGVSSLGSNFNLRIGSIPTIATSGTINSVTTSSSSQNAILTYSSTTGSPSSYSIDWNSTANTALLLDQSSTPFVFNPSGGTIDSILIPANVPAGTYSGVMNIVNDTSCNKSQNVSITINPVVVAPSITLTSSAIKYCLDNYDNAHYKAVPYSATTGNPVTYSIVWDSSPTNDFTAVTDAALPANAIQVLIPLGTASDTYTGTLTVKNANGDISSPSIFTIKVGRYFTISTSGTIASVATSTNSQNATLSYSAVEGNISNYNIDWDATANAALLTDQGDTPFTSVSSGGTINTIQIPANVPAGTYNGTMYLFDGTCGVVQSVSIVINGLLPTIALASSTDICLNNTTEEQYAKLDYKGTTGNPTTYSIVWSSSPGNNLIVVTDAILPASPISIAVPNDTLGGTYTGTLTVKDANGVNSLGKTFNLNVGVAPSITIFAPIRSVCSSTSFQNATLEYSEITGNPTSYYIDWDETANAALLQDQSITSYEFEGIGGLIESIEISANVPGGSYSGTMYLVEGACTGSVPVSIEINSTPAAPIIGEIMPVTDESRSTVSVSGLPRRTEWTILISPSLQTRTGFGDSVLIYDIPVGTSTLTVSNFESTCASEPSASFVIVDERSSSRGVEAAEVSDDYTTSVTAFNQVINIETINQTINEVLVYDVSGNLLYNKDKVSDSKLIINSLRSSNQVLVVKVVLNNNRVATKKVIY</sequence>
<keyword evidence="3" id="KW-0430">Lectin</keyword>
<dbReference type="Proteomes" id="UP000050443">
    <property type="component" value="Unassembled WGS sequence"/>
</dbReference>
<dbReference type="RefSeq" id="WP_055094939.1">
    <property type="nucleotide sequence ID" value="NZ_JRLF01000010.1"/>
</dbReference>
<reference evidence="3 4" key="1">
    <citation type="submission" date="2014-09" db="EMBL/GenBank/DDBJ databases">
        <title>Genome sequence of Flavobacterium aquidurense RC62.</title>
        <authorList>
            <person name="Kim J.F."/>
            <person name="Kwak M.-J."/>
        </authorList>
    </citation>
    <scope>NUCLEOTIDE SEQUENCE [LARGE SCALE GENOMIC DNA]</scope>
    <source>
        <strain evidence="3 4">RC62</strain>
    </source>
</reference>
<keyword evidence="1" id="KW-0732">Signal</keyword>
<dbReference type="GO" id="GO:0030246">
    <property type="term" value="F:carbohydrate binding"/>
    <property type="evidence" value="ECO:0007669"/>
    <property type="project" value="UniProtKB-KW"/>
</dbReference>
<feature type="signal peptide" evidence="1">
    <location>
        <begin position="1"/>
        <end position="18"/>
    </location>
</feature>
<protein>
    <submittedName>
        <fullName evidence="3">Galactose binding lectin domain-containing protein</fullName>
    </submittedName>
</protein>
<feature type="domain" description="Glycine-rich" evidence="2">
    <location>
        <begin position="27"/>
        <end position="232"/>
    </location>
</feature>
<dbReference type="PATRIC" id="fig|362413.3.peg.355"/>
<evidence type="ECO:0000313" key="3">
    <source>
        <dbReference type="EMBL" id="KQB40480.1"/>
    </source>
</evidence>
<proteinExistence type="predicted"/>
<dbReference type="STRING" id="362413.RC62_370"/>
<accession>A0A0Q0W1I5</accession>
<evidence type="ECO:0000259" key="2">
    <source>
        <dbReference type="Pfam" id="PF21722"/>
    </source>
</evidence>
<dbReference type="EMBL" id="JRLF01000010">
    <property type="protein sequence ID" value="KQB40480.1"/>
    <property type="molecule type" value="Genomic_DNA"/>
</dbReference>
<dbReference type="OrthoDB" id="1292269at2"/>
<evidence type="ECO:0000256" key="1">
    <source>
        <dbReference type="SAM" id="SignalP"/>
    </source>
</evidence>
<organism evidence="3 4">
    <name type="scientific">Flavobacterium aquidurense</name>
    <dbReference type="NCBI Taxonomy" id="362413"/>
    <lineage>
        <taxon>Bacteria</taxon>
        <taxon>Pseudomonadati</taxon>
        <taxon>Bacteroidota</taxon>
        <taxon>Flavobacteriia</taxon>
        <taxon>Flavobacteriales</taxon>
        <taxon>Flavobacteriaceae</taxon>
        <taxon>Flavobacterium</taxon>
    </lineage>
</organism>
<comment type="caution">
    <text evidence="3">The sequence shown here is derived from an EMBL/GenBank/DDBJ whole genome shotgun (WGS) entry which is preliminary data.</text>
</comment>
<gene>
    <name evidence="3" type="ORF">RC62_370</name>
</gene>
<evidence type="ECO:0000313" key="4">
    <source>
        <dbReference type="Proteomes" id="UP000050443"/>
    </source>
</evidence>
<name>A0A0Q0W1I5_9FLAO</name>
<dbReference type="InterPro" id="IPR049304">
    <property type="entry name" value="Gly_rich_dom"/>
</dbReference>
<dbReference type="NCBIfam" id="NF033708">
    <property type="entry name" value="T9SS_Cterm_ChiA"/>
    <property type="match status" value="1"/>
</dbReference>